<evidence type="ECO:0000313" key="3">
    <source>
        <dbReference type="EMBL" id="KAF9331880.1"/>
    </source>
</evidence>
<dbReference type="EMBL" id="JAAAUY010000296">
    <property type="protein sequence ID" value="KAF9331880.1"/>
    <property type="molecule type" value="Genomic_DNA"/>
</dbReference>
<dbReference type="InterPro" id="IPR048781">
    <property type="entry name" value="Sos7_CC"/>
</dbReference>
<feature type="coiled-coil region" evidence="1">
    <location>
        <begin position="63"/>
        <end position="172"/>
    </location>
</feature>
<dbReference type="PANTHER" id="PTHR37329">
    <property type="entry name" value="KINETOCHORE PROTEIN SOS7"/>
    <property type="match status" value="1"/>
</dbReference>
<protein>
    <recommendedName>
        <fullName evidence="2">Kinetochore protein Sos7 coiled-coil domain-containing protein</fullName>
    </recommendedName>
</protein>
<dbReference type="GO" id="GO:0000776">
    <property type="term" value="C:kinetochore"/>
    <property type="evidence" value="ECO:0007669"/>
    <property type="project" value="InterPro"/>
</dbReference>
<keyword evidence="1" id="KW-0175">Coiled coil</keyword>
<comment type="caution">
    <text evidence="3">The sequence shown here is derived from an EMBL/GenBank/DDBJ whole genome shotgun (WGS) entry which is preliminary data.</text>
</comment>
<dbReference type="AlphaFoldDB" id="A0A9P5SK75"/>
<evidence type="ECO:0000256" key="1">
    <source>
        <dbReference type="SAM" id="Coils"/>
    </source>
</evidence>
<sequence length="328" mass="37246">MTRDSFAIHQLRSRYTFNKETKSADLFEKYKFNYIEQDTKEKFLKEILQDSPPEITLASNNELEAKNAENKRLLDEKALAIEQLNREVMETVDAVCKENDKLEEDVVNVTRLLREMQDMEAEMAMLKSVEDKYSGMTVEDAQILLEEQTQSLYKVNQEMEEVEASIQDLKWKESQLIESNQKLAHQSIQAEAQAKEAIRLSSMRRPELETAYKECLAATKQYQEGVGLESIQILDDSSTLFLEYKVIPGAATIHSLLGTQTSGKGTRSRKPVLVHFTIEFHPTSGRLLSAAVANAGCDLKDVVQVAKSRNDVSFLVSEALDRIHKAHP</sequence>
<dbReference type="Pfam" id="PF20882">
    <property type="entry name" value="Sos7"/>
    <property type="match status" value="1"/>
</dbReference>
<dbReference type="GO" id="GO:0034501">
    <property type="term" value="P:protein localization to kinetochore"/>
    <property type="evidence" value="ECO:0007669"/>
    <property type="project" value="InterPro"/>
</dbReference>
<feature type="domain" description="Kinetochore protein Sos7 coiled-coil" evidence="2">
    <location>
        <begin position="25"/>
        <end position="98"/>
    </location>
</feature>
<evidence type="ECO:0000313" key="4">
    <source>
        <dbReference type="Proteomes" id="UP000696485"/>
    </source>
</evidence>
<evidence type="ECO:0000259" key="2">
    <source>
        <dbReference type="Pfam" id="PF20882"/>
    </source>
</evidence>
<dbReference type="Proteomes" id="UP000696485">
    <property type="component" value="Unassembled WGS sequence"/>
</dbReference>
<keyword evidence="4" id="KW-1185">Reference proteome</keyword>
<reference evidence="3" key="1">
    <citation type="journal article" date="2020" name="Fungal Divers.">
        <title>Resolving the Mortierellaceae phylogeny through synthesis of multi-gene phylogenetics and phylogenomics.</title>
        <authorList>
            <person name="Vandepol N."/>
            <person name="Liber J."/>
            <person name="Desiro A."/>
            <person name="Na H."/>
            <person name="Kennedy M."/>
            <person name="Barry K."/>
            <person name="Grigoriev I.V."/>
            <person name="Miller A.N."/>
            <person name="O'Donnell K."/>
            <person name="Stajich J.E."/>
            <person name="Bonito G."/>
        </authorList>
    </citation>
    <scope>NUCLEOTIDE SEQUENCE</scope>
    <source>
        <strain evidence="3">NVP1</strain>
    </source>
</reference>
<accession>A0A9P5SK75</accession>
<name>A0A9P5SK75_9FUNG</name>
<gene>
    <name evidence="3" type="ORF">BG006_005254</name>
</gene>
<dbReference type="GO" id="GO:0051315">
    <property type="term" value="P:attachment of mitotic spindle microtubules to kinetochore"/>
    <property type="evidence" value="ECO:0007669"/>
    <property type="project" value="TreeGrafter"/>
</dbReference>
<dbReference type="InterPro" id="IPR037475">
    <property type="entry name" value="Sos7"/>
</dbReference>
<proteinExistence type="predicted"/>
<dbReference type="PANTHER" id="PTHR37329:SF1">
    <property type="entry name" value="KINETOCHORE PROTEIN SOS7"/>
    <property type="match status" value="1"/>
</dbReference>
<organism evidence="3 4">
    <name type="scientific">Podila minutissima</name>
    <dbReference type="NCBI Taxonomy" id="64525"/>
    <lineage>
        <taxon>Eukaryota</taxon>
        <taxon>Fungi</taxon>
        <taxon>Fungi incertae sedis</taxon>
        <taxon>Mucoromycota</taxon>
        <taxon>Mortierellomycotina</taxon>
        <taxon>Mortierellomycetes</taxon>
        <taxon>Mortierellales</taxon>
        <taxon>Mortierellaceae</taxon>
        <taxon>Podila</taxon>
    </lineage>
</organism>